<keyword evidence="2" id="KW-0808">Transferase</keyword>
<feature type="domain" description="O-methyltransferase dimerisation" evidence="5">
    <location>
        <begin position="111"/>
        <end position="194"/>
    </location>
</feature>
<dbReference type="GO" id="GO:0046983">
    <property type="term" value="F:protein dimerization activity"/>
    <property type="evidence" value="ECO:0007669"/>
    <property type="project" value="InterPro"/>
</dbReference>
<comment type="caution">
    <text evidence="6">The sequence shown here is derived from an EMBL/GenBank/DDBJ whole genome shotgun (WGS) entry which is preliminary data.</text>
</comment>
<dbReference type="OrthoDB" id="1606438at2759"/>
<dbReference type="PROSITE" id="PS51683">
    <property type="entry name" value="SAM_OMT_II"/>
    <property type="match status" value="1"/>
</dbReference>
<feature type="domain" description="O-methyltransferase C-terminal" evidence="4">
    <location>
        <begin position="216"/>
        <end position="425"/>
    </location>
</feature>
<sequence>MRLAFSSSFKFVSSVAFNGSLDFSENLLKWILHNWGDEDCVEIIRRCKEAIPSIENGGNVIILDIVVKDEDKGEHELKETQLCFDMSLMALVEVENVDELLKAQTHVLNQILNLVNSMSLKCAVELGIPDIIHHHGRPITLSELVSALVIPSNKSDSLRRLMRLLMHSGFISIDKNGVEEESYLLTPSSRLLVKENPISMLPFLLLRLDPILVTPFHFLSDWFRQDETTAFKIAHGTSLWDLANQNSEFGNIFNEAMASDTRLLMSVVLKEYGEVFQGLKSLVDVGGGTGTTIRMISEAFPQMKCTILDLPHVVAAMPESTTVESVGGDMFESIPQANAVLLKWILHNWSDEDCVKILRRCKEAIPSKENGGKVIILDIVVKDDDKGEHEVKETQLCFDMVMMVNYGSKERDEHEWQKIFIDAGFTEYKIKPVLGFRSIIQVYS</sequence>
<keyword evidence="1" id="KW-0489">Methyltransferase</keyword>
<keyword evidence="7" id="KW-1185">Reference proteome</keyword>
<dbReference type="AlphaFoldDB" id="A0A834YI23"/>
<dbReference type="Pfam" id="PF08100">
    <property type="entry name" value="Dimerisation"/>
    <property type="match status" value="1"/>
</dbReference>
<dbReference type="InterPro" id="IPR036388">
    <property type="entry name" value="WH-like_DNA-bd_sf"/>
</dbReference>
<dbReference type="EMBL" id="JABCRI010000020">
    <property type="protein sequence ID" value="KAF8388460.1"/>
    <property type="molecule type" value="Genomic_DNA"/>
</dbReference>
<keyword evidence="3" id="KW-0949">S-adenosyl-L-methionine</keyword>
<dbReference type="FunFam" id="3.40.50.150:FF:000057">
    <property type="entry name" value="O-methyltransferase ZRP4"/>
    <property type="match status" value="1"/>
</dbReference>
<dbReference type="SUPFAM" id="SSF53335">
    <property type="entry name" value="S-adenosyl-L-methionine-dependent methyltransferases"/>
    <property type="match status" value="2"/>
</dbReference>
<dbReference type="Pfam" id="PF00891">
    <property type="entry name" value="Methyltransf_2"/>
    <property type="match status" value="2"/>
</dbReference>
<dbReference type="InterPro" id="IPR001077">
    <property type="entry name" value="COMT_C"/>
</dbReference>
<proteinExistence type="predicted"/>
<dbReference type="Gene3D" id="1.10.10.10">
    <property type="entry name" value="Winged helix-like DNA-binding domain superfamily/Winged helix DNA-binding domain"/>
    <property type="match status" value="1"/>
</dbReference>
<dbReference type="FunFam" id="1.10.10.10:FF:000213">
    <property type="entry name" value="Coniferyl alcohol 9-O-methyltransferase"/>
    <property type="match status" value="1"/>
</dbReference>
<accession>A0A834YI23</accession>
<gene>
    <name evidence="6" type="ORF">HHK36_027132</name>
</gene>
<evidence type="ECO:0000256" key="3">
    <source>
        <dbReference type="ARBA" id="ARBA00022691"/>
    </source>
</evidence>
<dbReference type="InterPro" id="IPR016461">
    <property type="entry name" value="COMT-like"/>
</dbReference>
<dbReference type="InterPro" id="IPR036390">
    <property type="entry name" value="WH_DNA-bd_sf"/>
</dbReference>
<evidence type="ECO:0000259" key="4">
    <source>
        <dbReference type="Pfam" id="PF00891"/>
    </source>
</evidence>
<dbReference type="Gene3D" id="3.40.50.150">
    <property type="entry name" value="Vaccinia Virus protein VP39"/>
    <property type="match status" value="2"/>
</dbReference>
<evidence type="ECO:0000256" key="1">
    <source>
        <dbReference type="ARBA" id="ARBA00022603"/>
    </source>
</evidence>
<feature type="domain" description="O-methyltransferase C-terminal" evidence="4">
    <location>
        <begin position="27"/>
        <end position="90"/>
    </location>
</feature>
<protein>
    <submittedName>
        <fullName evidence="6">Uncharacterized protein</fullName>
    </submittedName>
</protein>
<evidence type="ECO:0000313" key="6">
    <source>
        <dbReference type="EMBL" id="KAF8388460.1"/>
    </source>
</evidence>
<dbReference type="GO" id="GO:0008171">
    <property type="term" value="F:O-methyltransferase activity"/>
    <property type="evidence" value="ECO:0007669"/>
    <property type="project" value="InterPro"/>
</dbReference>
<organism evidence="6 7">
    <name type="scientific">Tetracentron sinense</name>
    <name type="common">Spur-leaf</name>
    <dbReference type="NCBI Taxonomy" id="13715"/>
    <lineage>
        <taxon>Eukaryota</taxon>
        <taxon>Viridiplantae</taxon>
        <taxon>Streptophyta</taxon>
        <taxon>Embryophyta</taxon>
        <taxon>Tracheophyta</taxon>
        <taxon>Spermatophyta</taxon>
        <taxon>Magnoliopsida</taxon>
        <taxon>Trochodendrales</taxon>
        <taxon>Trochodendraceae</taxon>
        <taxon>Tetracentron</taxon>
    </lineage>
</organism>
<dbReference type="InterPro" id="IPR012967">
    <property type="entry name" value="COMT_dimerisation"/>
</dbReference>
<dbReference type="PANTHER" id="PTHR11746">
    <property type="entry name" value="O-METHYLTRANSFERASE"/>
    <property type="match status" value="1"/>
</dbReference>
<reference evidence="6 7" key="1">
    <citation type="submission" date="2020-04" db="EMBL/GenBank/DDBJ databases">
        <title>Plant Genome Project.</title>
        <authorList>
            <person name="Zhang R.-G."/>
        </authorList>
    </citation>
    <scope>NUCLEOTIDE SEQUENCE [LARGE SCALE GENOMIC DNA]</scope>
    <source>
        <strain evidence="6">YNK0</strain>
        <tissue evidence="6">Leaf</tissue>
    </source>
</reference>
<dbReference type="GO" id="GO:0032259">
    <property type="term" value="P:methylation"/>
    <property type="evidence" value="ECO:0007669"/>
    <property type="project" value="UniProtKB-KW"/>
</dbReference>
<dbReference type="SUPFAM" id="SSF46785">
    <property type="entry name" value="Winged helix' DNA-binding domain"/>
    <property type="match status" value="1"/>
</dbReference>
<name>A0A834YI23_TETSI</name>
<dbReference type="InterPro" id="IPR029063">
    <property type="entry name" value="SAM-dependent_MTases_sf"/>
</dbReference>
<evidence type="ECO:0000259" key="5">
    <source>
        <dbReference type="Pfam" id="PF08100"/>
    </source>
</evidence>
<dbReference type="Proteomes" id="UP000655225">
    <property type="component" value="Unassembled WGS sequence"/>
</dbReference>
<evidence type="ECO:0000256" key="2">
    <source>
        <dbReference type="ARBA" id="ARBA00022679"/>
    </source>
</evidence>
<evidence type="ECO:0000313" key="7">
    <source>
        <dbReference type="Proteomes" id="UP000655225"/>
    </source>
</evidence>
<dbReference type="OMA" id="RIWEHAD"/>